<sequence>MDKHRRNSSTLPTCLAYHPGVHDTGPEWTRKMGGEGEGALGMFGIGQDGVFYLFGGTDGAARQRDVHAYNVETNLWQEIRAGDAYKMMRPWAAALKRSEWQQKWDWSLWALQALARQDELTQEDCTAGVKACGKALRWEWALQLLSWSRKFSIRHPWNPAISACALVTEWERALLLLRSMRHRGPKPSARSYSAALDALARGAEWARGLQLLSEMNRRVAPDLVAVTSVIVACGAATRWTVALQLFERASAEFHGGDVVLLGATAAACGRGHQWQASLAFLACGSAARLLNATLFGACLAACANSSVWVQAADLLQGMSRTAIAPGEAGLASAASAFSSAELWQQALDVLSRAEPQTGAWWGTAIAAAARGFQWEQALELYARMQERSISPNEACSSAVQTACVRASRWEVSLVLSFARGEGSGLGSAIPFGCLGPVLAACQHGALWSEALHYLRQAQLAGISGVVMRASAMAACAEASKWRWALRLLPALTSRDAEPNAICFGAALHACRLGRQWAASLWMLWNEMPRCSVEPDWVAFCAALVASERSHKGAEVLHLVQQLRKGAVGLVPRLQSSRLGERLAAASLLDQHSRLSSSYSRQIWRMCGIMLKLSAHAADGDYFNDVYKYDIAVIYAHSMYIFGGWDGHDTLQELFEYNISSNMWIQQRPQVAPAWYRCGGDTAVASKMFTFGGVDKTQYRFPDLHECSKMVSGRYDVCAAIGTNFPQDCGSRGIVFCFGRNPSYNVVRNNSLSRQQAVHLSRPVLHVQKVGPELMTSLARCIAAISRSSLRASESIPAESRHGPGHAGMRCMYSRIASQLGRHRSVPERAFSSIPPGLLRLGLAPSLLAEAHSVAFEAGPSQALAHLTGLEALEPDQAQQQVAKQLDVVRARARCVSHVSLRRTAMDELRKGCPATAVAWSDPVVDVGPNHGPSLPEGLRYIRDFVTCSEEAELVAAMDEGEWLTHLIRAQQFFGLVYYQTRHHMASLQPASTEMQQGRALTDLPSWLLPRLVDTGVFLTGELNQVAANRYTGTTGIAAHVEDPTSFGPNLATLSLLQPVQMTLSVASEVKNSKEAPGDGVDHGNWVKVLLEPRSLLVLQGQSRYAYRHGIRRSRLVRLRDGTEMKRGSDYCRISLTFRQLLETRRMVTPEQENCGAPESSEAECKKRVWSSARAYSKAYDLWKQSHMEWEAECARRVAAHEQRRQLEQNQSHDRKNEKSDFPEAPLVLPAEPTKPSLQSRGCYIWGQVGRGKTLLMDVFALSLQPTKNLVGMDTLPSKAQLRRVHFHEFIHDLHRQLHRSGGQSGLAAAVDVVMCGQPPVLCFDEFQITTIADASLLTPLFSPSDLLTREVAVVITSNRSPNELYKGGIGRDAHLPAFESLLQSALEVRHLDADTDYRVRAASDISTDQSDYILGAGRVAVVDTPDQLVISFAGLRISIARESGARGSPLAADSSTGARATTGALAGPLGAREFAEEPLRDRFRLNTPEEERLLASTTPAEIGAFELGHLVSSAASLAPVGPWTPRGRLARAYRAGLFAFEVIEGARVVPEPTPHLELRNKWYICLQSRARPEGFVTSSYRTFIRLCPHESDGRLEEGSVSHGFASKAEVIAYLAGARAQWPPELSHYPELRPHRGEAFGGVGAGGGRPMGVRFPGGGESGEEFEPEPVEMPRPTDAQAASISAQLQRLEAQATQPAPSEARQQDDNHEFPAETGEPELGPEDWRRLQQAAGAAPPGLARHERQARPQKALGEDVALHEQDLEANEGELDFVGGSNEALLKLLATQTQLLAKLATPKAVDPITSALGSGQGSGSEGANVSGARGMAAREAYLKALEKPTEFSAAIARRAQAELGWSQQTPGMMRSYLERKVPLKDHRTLTLMGFYLAHMWEAARESGNIEFESWASRGLLMVEQWAIDNGRSQAAWLLSGLPDPDFAQLQARRTDLRPYGRLAEPTWIAAQVAYLRDVEFLENRLRGKAPGQGQGATQPEAEEAEENPTRPRRPRRAKALADKPAQCASAERGTERSHGFDAAAELPASPIEFPAWVNSFIARIQRPAAAPDKAGIGRSRSEARLIIDPTTINSRCQGYSNFTRLLAPGALLTQLHLDDGEVARFSADDLTEIYYTYVVSDERSKRNALRMKFDASEVRHFKAFQPGLHVGSVFLCLATLGMGDQLSVEVAQQSHWNVLAFRAGAMLPGELLAYRRPFPRTATVEMLAIDDHVVCQKLSASEAASEQPKRDTLIFERSGQAYRDVGLVQHPKKRKRNLQRGTLLGAEVDGEAGWVAAPRHRVGALMMATAVVARKGVCTPALLSSLLGLWVHVLMYRRPALSILGAAFSDAQKEPRNRVIALQRATLNELLALVMLGPVPQTDIRVGYVPRLYSMDASPAGAGIAYAPVPEEVIKELWRHGEHRGYYTKLEGGATALLREQGFDTEPWFGAPENFLPGPKVVVPTPLREGVLYDVAELFGSEKNWTVAHAKLGLRCCPDLLCQGQPASLLRLLQQPFWREVVGLVLRGVVREWHFGPASLSFSLLQTPRRRSKLQPLGFDLRDPTTKDHNSAAQRLAFLLSLIVTDGKLFSDCLPVVGRCTSRVVQRLQELCRPSVSGILGDIDPGGYTMSKLASLLPCPLCERLAAGSLAETAGQAPLMPLSAKARALKEAWDFVDLHAPGRVCP</sequence>
<dbReference type="InterPro" id="IPR037151">
    <property type="entry name" value="AlkB-like_sf"/>
</dbReference>
<dbReference type="InterPro" id="IPR015915">
    <property type="entry name" value="Kelch-typ_b-propeller"/>
</dbReference>
<comment type="caution">
    <text evidence="6">The sequence shown here is derived from an EMBL/GenBank/DDBJ whole genome shotgun (WGS) entry which is preliminary data.</text>
</comment>
<evidence type="ECO:0000256" key="3">
    <source>
        <dbReference type="ARBA" id="ARBA00022840"/>
    </source>
</evidence>
<dbReference type="Gene3D" id="2.120.10.80">
    <property type="entry name" value="Kelch-type beta propeller"/>
    <property type="match status" value="1"/>
</dbReference>
<evidence type="ECO:0000313" key="6">
    <source>
        <dbReference type="EMBL" id="OLP97791.1"/>
    </source>
</evidence>
<keyword evidence="3" id="KW-0067">ATP-binding</keyword>
<dbReference type="Pfam" id="PF01344">
    <property type="entry name" value="Kelch_1"/>
    <property type="match status" value="1"/>
</dbReference>
<dbReference type="SUPFAM" id="SSF51197">
    <property type="entry name" value="Clavaminate synthase-like"/>
    <property type="match status" value="1"/>
</dbReference>
<comment type="similarity">
    <text evidence="1">Belongs to the AFG1 ATPase family.</text>
</comment>
<feature type="compositionally biased region" description="Basic and acidic residues" evidence="4">
    <location>
        <begin position="1702"/>
        <end position="1711"/>
    </location>
</feature>
<dbReference type="Gene3D" id="3.40.50.300">
    <property type="entry name" value="P-loop containing nucleotide triphosphate hydrolases"/>
    <property type="match status" value="1"/>
</dbReference>
<dbReference type="InterPro" id="IPR006652">
    <property type="entry name" value="Kelch_1"/>
</dbReference>
<dbReference type="CDD" id="cd00267">
    <property type="entry name" value="ABC_ATPase"/>
    <property type="match status" value="1"/>
</dbReference>
<dbReference type="InterPro" id="IPR027450">
    <property type="entry name" value="AlkB-like"/>
</dbReference>
<dbReference type="PANTHER" id="PTHR12169:SF6">
    <property type="entry name" value="AFG1-LIKE ATPASE"/>
    <property type="match status" value="1"/>
</dbReference>
<dbReference type="Pfam" id="PF13532">
    <property type="entry name" value="2OG-FeII_Oxy_2"/>
    <property type="match status" value="1"/>
</dbReference>
<feature type="compositionally biased region" description="Polar residues" evidence="4">
    <location>
        <begin position="1678"/>
        <end position="1697"/>
    </location>
</feature>
<dbReference type="GO" id="GO:0016887">
    <property type="term" value="F:ATP hydrolysis activity"/>
    <property type="evidence" value="ECO:0007669"/>
    <property type="project" value="InterPro"/>
</dbReference>
<dbReference type="GO" id="GO:0005737">
    <property type="term" value="C:cytoplasm"/>
    <property type="evidence" value="ECO:0007669"/>
    <property type="project" value="TreeGrafter"/>
</dbReference>
<accession>A0A1Q9DRK0</accession>
<dbReference type="GO" id="GO:0005524">
    <property type="term" value="F:ATP binding"/>
    <property type="evidence" value="ECO:0007669"/>
    <property type="project" value="UniProtKB-KW"/>
</dbReference>
<name>A0A1Q9DRK0_SYMMI</name>
<feature type="region of interest" description="Disordered" evidence="4">
    <location>
        <begin position="1977"/>
        <end position="2029"/>
    </location>
</feature>
<dbReference type="Pfam" id="PF03969">
    <property type="entry name" value="AFG1_ATPase"/>
    <property type="match status" value="1"/>
</dbReference>
<feature type="domain" description="Alpha-ketoglutarate-dependent dioxygenase AlkB-like" evidence="5">
    <location>
        <begin position="937"/>
        <end position="1138"/>
    </location>
</feature>
<evidence type="ECO:0000259" key="5">
    <source>
        <dbReference type="Pfam" id="PF13532"/>
    </source>
</evidence>
<dbReference type="OrthoDB" id="429834at2759"/>
<dbReference type="InterPro" id="IPR027417">
    <property type="entry name" value="P-loop_NTPase"/>
</dbReference>
<evidence type="ECO:0000256" key="4">
    <source>
        <dbReference type="SAM" id="MobiDB-lite"/>
    </source>
</evidence>
<evidence type="ECO:0000313" key="7">
    <source>
        <dbReference type="Proteomes" id="UP000186817"/>
    </source>
</evidence>
<reference evidence="6 7" key="1">
    <citation type="submission" date="2016-02" db="EMBL/GenBank/DDBJ databases">
        <title>Genome analysis of coral dinoflagellate symbionts highlights evolutionary adaptations to a symbiotic lifestyle.</title>
        <authorList>
            <person name="Aranda M."/>
            <person name="Li Y."/>
            <person name="Liew Y.J."/>
            <person name="Baumgarten S."/>
            <person name="Simakov O."/>
            <person name="Wilson M."/>
            <person name="Piel J."/>
            <person name="Ashoor H."/>
            <person name="Bougouffa S."/>
            <person name="Bajic V.B."/>
            <person name="Ryu T."/>
            <person name="Ravasi T."/>
            <person name="Bayer T."/>
            <person name="Micklem G."/>
            <person name="Kim H."/>
            <person name="Bhak J."/>
            <person name="Lajeunesse T.C."/>
            <person name="Voolstra C.R."/>
        </authorList>
    </citation>
    <scope>NUCLEOTIDE SEQUENCE [LARGE SCALE GENOMIC DNA]</scope>
    <source>
        <strain evidence="6 7">CCMP2467</strain>
    </source>
</reference>
<feature type="region of interest" description="Disordered" evidence="4">
    <location>
        <begin position="1640"/>
        <end position="1720"/>
    </location>
</feature>
<feature type="region of interest" description="Disordered" evidence="4">
    <location>
        <begin position="1201"/>
        <end position="1232"/>
    </location>
</feature>
<organism evidence="6 7">
    <name type="scientific">Symbiodinium microadriaticum</name>
    <name type="common">Dinoflagellate</name>
    <name type="synonym">Zooxanthella microadriatica</name>
    <dbReference type="NCBI Taxonomy" id="2951"/>
    <lineage>
        <taxon>Eukaryota</taxon>
        <taxon>Sar</taxon>
        <taxon>Alveolata</taxon>
        <taxon>Dinophyceae</taxon>
        <taxon>Suessiales</taxon>
        <taxon>Symbiodiniaceae</taxon>
        <taxon>Symbiodinium</taxon>
    </lineage>
</organism>
<feature type="compositionally biased region" description="Gly residues" evidence="4">
    <location>
        <begin position="1640"/>
        <end position="1659"/>
    </location>
</feature>
<proteinExistence type="inferred from homology"/>
<dbReference type="InterPro" id="IPR005654">
    <property type="entry name" value="ATPase_AFG1-like"/>
</dbReference>
<feature type="compositionally biased region" description="Low complexity" evidence="4">
    <location>
        <begin position="1979"/>
        <end position="1989"/>
    </location>
</feature>
<dbReference type="Gene3D" id="2.60.120.590">
    <property type="entry name" value="Alpha-ketoglutarate-dependent dioxygenase AlkB-like"/>
    <property type="match status" value="1"/>
</dbReference>
<evidence type="ECO:0000256" key="1">
    <source>
        <dbReference type="ARBA" id="ARBA00010322"/>
    </source>
</evidence>
<keyword evidence="2" id="KW-0547">Nucleotide-binding</keyword>
<gene>
    <name evidence="6" type="ORF">AK812_SmicGene19843</name>
</gene>
<keyword evidence="7" id="KW-1185">Reference proteome</keyword>
<dbReference type="SUPFAM" id="SSF117281">
    <property type="entry name" value="Kelch motif"/>
    <property type="match status" value="2"/>
</dbReference>
<dbReference type="SUPFAM" id="SSF52540">
    <property type="entry name" value="P-loop containing nucleoside triphosphate hydrolases"/>
    <property type="match status" value="1"/>
</dbReference>
<dbReference type="Gene3D" id="1.25.40.10">
    <property type="entry name" value="Tetratricopeptide repeat domain"/>
    <property type="match status" value="3"/>
</dbReference>
<feature type="compositionally biased region" description="Basic and acidic residues" evidence="4">
    <location>
        <begin position="1201"/>
        <end position="1221"/>
    </location>
</feature>
<dbReference type="Proteomes" id="UP000186817">
    <property type="component" value="Unassembled WGS sequence"/>
</dbReference>
<evidence type="ECO:0000256" key="2">
    <source>
        <dbReference type="ARBA" id="ARBA00022741"/>
    </source>
</evidence>
<protein>
    <recommendedName>
        <fullName evidence="5">Alpha-ketoglutarate-dependent dioxygenase AlkB-like domain-containing protein</fullName>
    </recommendedName>
</protein>
<dbReference type="PANTHER" id="PTHR12169">
    <property type="entry name" value="ATPASE N2B"/>
    <property type="match status" value="1"/>
</dbReference>
<dbReference type="InterPro" id="IPR011990">
    <property type="entry name" value="TPR-like_helical_dom_sf"/>
</dbReference>
<dbReference type="EMBL" id="LSRX01000421">
    <property type="protein sequence ID" value="OLP97791.1"/>
    <property type="molecule type" value="Genomic_DNA"/>
</dbReference>